<keyword evidence="1" id="KW-1133">Transmembrane helix</keyword>
<dbReference type="Proteomes" id="UP000085678">
    <property type="component" value="Unplaced"/>
</dbReference>
<dbReference type="OrthoDB" id="5977965at2759"/>
<feature type="transmembrane region" description="Helical" evidence="1">
    <location>
        <begin position="320"/>
        <end position="341"/>
    </location>
</feature>
<dbReference type="GeneID" id="106155115"/>
<keyword evidence="1" id="KW-0472">Membrane</keyword>
<name>A0A1S3HJR6_LINAN</name>
<protein>
    <submittedName>
        <fullName evidence="4">Uncharacterized protein LOC106155115</fullName>
    </submittedName>
</protein>
<keyword evidence="1" id="KW-0812">Transmembrane</keyword>
<keyword evidence="2" id="KW-0732">Signal</keyword>
<proteinExistence type="predicted"/>
<feature type="chain" id="PRO_5010197102" evidence="2">
    <location>
        <begin position="25"/>
        <end position="343"/>
    </location>
</feature>
<evidence type="ECO:0000313" key="4">
    <source>
        <dbReference type="RefSeq" id="XP_013385234.1"/>
    </source>
</evidence>
<evidence type="ECO:0000256" key="2">
    <source>
        <dbReference type="SAM" id="SignalP"/>
    </source>
</evidence>
<dbReference type="RefSeq" id="XP_013385234.1">
    <property type="nucleotide sequence ID" value="XM_013529780.1"/>
</dbReference>
<organism evidence="3 4">
    <name type="scientific">Lingula anatina</name>
    <name type="common">Brachiopod</name>
    <name type="synonym">Lingula unguis</name>
    <dbReference type="NCBI Taxonomy" id="7574"/>
    <lineage>
        <taxon>Eukaryota</taxon>
        <taxon>Metazoa</taxon>
        <taxon>Spiralia</taxon>
        <taxon>Lophotrochozoa</taxon>
        <taxon>Brachiopoda</taxon>
        <taxon>Linguliformea</taxon>
        <taxon>Lingulata</taxon>
        <taxon>Lingulida</taxon>
        <taxon>Linguloidea</taxon>
        <taxon>Lingulidae</taxon>
        <taxon>Lingula</taxon>
    </lineage>
</organism>
<sequence>MNKIQLMIGLGAVMVMCGMTNVDGQPGRGRTKAPAWLERLDTRQQNARRMFKEKVNNRTFNTTEGSLRASRWGNFTISKSKKNIDNDRNSTTFSVCQMAEKTRSNRGLGRKLGWELGRRGGPSANFNSTMQMMYNMSQPEPTVYGGLKAWAFDMETSLPSGANITVSVYRFNETGNFTDEDGVVTPITRGDVKFNMELSGFELCNGNDTACNDTTEFLDVDFCVGSREEPKARRGSPKNAVGRVKDIVLGKSNITMEDKAYIDGAKHAMAEGYPKIVRVGNKWAIRVRFPRFNSTVLYDPIISQGEADEVASLISGGRQVALSSILVCLCAAFLSSAMFLMKW</sequence>
<evidence type="ECO:0000313" key="3">
    <source>
        <dbReference type="Proteomes" id="UP000085678"/>
    </source>
</evidence>
<reference evidence="4" key="1">
    <citation type="submission" date="2025-08" db="UniProtKB">
        <authorList>
            <consortium name="RefSeq"/>
        </authorList>
    </citation>
    <scope>IDENTIFICATION</scope>
    <source>
        <tissue evidence="4">Gonads</tissue>
    </source>
</reference>
<accession>A0A1S3HJR6</accession>
<dbReference type="AlphaFoldDB" id="A0A1S3HJR6"/>
<gene>
    <name evidence="4" type="primary">LOC106155115</name>
</gene>
<feature type="signal peptide" evidence="2">
    <location>
        <begin position="1"/>
        <end position="24"/>
    </location>
</feature>
<dbReference type="KEGG" id="lak:106155115"/>
<dbReference type="InParanoid" id="A0A1S3HJR6"/>
<evidence type="ECO:0000256" key="1">
    <source>
        <dbReference type="SAM" id="Phobius"/>
    </source>
</evidence>
<keyword evidence="3" id="KW-1185">Reference proteome</keyword>